<dbReference type="RefSeq" id="WP_051641033.1">
    <property type="nucleotide sequence ID" value="NZ_JARSFA010000027.1"/>
</dbReference>
<dbReference type="Proteomes" id="UP000233343">
    <property type="component" value="Unassembled WGS sequence"/>
</dbReference>
<accession>A0A2N0Z9C2</accession>
<organism evidence="1 2">
    <name type="scientific">Cytobacillus horneckiae</name>
    <dbReference type="NCBI Taxonomy" id="549687"/>
    <lineage>
        <taxon>Bacteria</taxon>
        <taxon>Bacillati</taxon>
        <taxon>Bacillota</taxon>
        <taxon>Bacilli</taxon>
        <taxon>Bacillales</taxon>
        <taxon>Bacillaceae</taxon>
        <taxon>Cytobacillus</taxon>
    </lineage>
</organism>
<gene>
    <name evidence="1" type="ORF">CWS20_25960</name>
</gene>
<proteinExistence type="predicted"/>
<comment type="caution">
    <text evidence="1">The sequence shown here is derived from an EMBL/GenBank/DDBJ whole genome shotgun (WGS) entry which is preliminary data.</text>
</comment>
<sequence>MLGWVKLYRDLLHKPIWIESTPEQKTILITLLLMVNHQEKQWEWQGEPYNVTAGQVITSLESIVEKCGKGISIQNVRTAIKRFEKFGFLTNESTNKNRLITINNWEDYQNNGDGLTSNLTGGQQSINNRLTTNKNDKKLKNDKEVKDSYCRKSKTYDEKSIPYQLALRLLNNIRENNPGFKEPNLQKWSDDFRLMIERDNRLPEEISTVIDWCQQDSFWKTNILSPSKLRKQYDQLVLKIQTSRNVIRKKSQQHFSLDRPSHWEEPKPITKDEFEKMKEWEDELPF</sequence>
<reference evidence="1 2" key="1">
    <citation type="journal article" date="2010" name="Int. J. Syst. Evol. Microbiol.">
        <title>Bacillus horneckiae sp. nov., isolated from a spacecraft-assembly clean room.</title>
        <authorList>
            <person name="Vaishampayan P."/>
            <person name="Probst A."/>
            <person name="Krishnamurthi S."/>
            <person name="Ghosh S."/>
            <person name="Osman S."/>
            <person name="McDowall A."/>
            <person name="Ruckmani A."/>
            <person name="Mayilraj S."/>
            <person name="Venkateswaran K."/>
        </authorList>
    </citation>
    <scope>NUCLEOTIDE SEQUENCE [LARGE SCALE GENOMIC DNA]</scope>
    <source>
        <strain evidence="2">1PO1SC</strain>
    </source>
</reference>
<protein>
    <recommendedName>
        <fullName evidence="3">Replication protein</fullName>
    </recommendedName>
</protein>
<name>A0A2N0Z9C2_9BACI</name>
<keyword evidence="2" id="KW-1185">Reference proteome</keyword>
<evidence type="ECO:0000313" key="2">
    <source>
        <dbReference type="Proteomes" id="UP000233343"/>
    </source>
</evidence>
<dbReference type="AlphaFoldDB" id="A0A2N0Z9C2"/>
<dbReference type="EMBL" id="PISD01000078">
    <property type="protein sequence ID" value="PKG26089.1"/>
    <property type="molecule type" value="Genomic_DNA"/>
</dbReference>
<evidence type="ECO:0008006" key="3">
    <source>
        <dbReference type="Google" id="ProtNLM"/>
    </source>
</evidence>
<evidence type="ECO:0000313" key="1">
    <source>
        <dbReference type="EMBL" id="PKG26089.1"/>
    </source>
</evidence>